<dbReference type="GO" id="GO:0005524">
    <property type="term" value="F:ATP binding"/>
    <property type="evidence" value="ECO:0007669"/>
    <property type="project" value="InterPro"/>
</dbReference>
<dbReference type="Proteomes" id="UP000001072">
    <property type="component" value="Unassembled WGS sequence"/>
</dbReference>
<keyword evidence="6" id="KW-1185">Reference proteome</keyword>
<evidence type="ECO:0000256" key="2">
    <source>
        <dbReference type="ARBA" id="ARBA00022679"/>
    </source>
</evidence>
<reference evidence="6" key="1">
    <citation type="journal article" date="2011" name="Proc. Natl. Acad. Sci. U.S.A.">
        <title>Obligate biotrophy features unraveled by the genomic analysis of rust fungi.</title>
        <authorList>
            <person name="Duplessis S."/>
            <person name="Cuomo C.A."/>
            <person name="Lin Y.-C."/>
            <person name="Aerts A."/>
            <person name="Tisserant E."/>
            <person name="Veneault-Fourrey C."/>
            <person name="Joly D.L."/>
            <person name="Hacquard S."/>
            <person name="Amselem J."/>
            <person name="Cantarel B.L."/>
            <person name="Chiu R."/>
            <person name="Coutinho P.M."/>
            <person name="Feau N."/>
            <person name="Field M."/>
            <person name="Frey P."/>
            <person name="Gelhaye E."/>
            <person name="Goldberg J."/>
            <person name="Grabherr M.G."/>
            <person name="Kodira C.D."/>
            <person name="Kohler A."/>
            <person name="Kuees U."/>
            <person name="Lindquist E.A."/>
            <person name="Lucas S.M."/>
            <person name="Mago R."/>
            <person name="Mauceli E."/>
            <person name="Morin E."/>
            <person name="Murat C."/>
            <person name="Pangilinan J.L."/>
            <person name="Park R."/>
            <person name="Pearson M."/>
            <person name="Quesneville H."/>
            <person name="Rouhier N."/>
            <person name="Sakthikumar S."/>
            <person name="Salamov A.A."/>
            <person name="Schmutz J."/>
            <person name="Selles B."/>
            <person name="Shapiro H."/>
            <person name="Tanguay P."/>
            <person name="Tuskan G.A."/>
            <person name="Henrissat B."/>
            <person name="Van de Peer Y."/>
            <person name="Rouze P."/>
            <person name="Ellis J.G."/>
            <person name="Dodds P.N."/>
            <person name="Schein J.E."/>
            <person name="Zhong S."/>
            <person name="Hamelin R.C."/>
            <person name="Grigoriev I.V."/>
            <person name="Szabo L.J."/>
            <person name="Martin F."/>
        </authorList>
    </citation>
    <scope>NUCLEOTIDE SEQUENCE [LARGE SCALE GENOMIC DNA]</scope>
    <source>
        <strain evidence="6">98AG31 / pathotype 3-4-7</strain>
    </source>
</reference>
<evidence type="ECO:0000256" key="3">
    <source>
        <dbReference type="ARBA" id="ARBA00022777"/>
    </source>
</evidence>
<dbReference type="Gene3D" id="3.20.200.10">
    <property type="entry name" value="MHCK/EF2 kinase"/>
    <property type="match status" value="1"/>
</dbReference>
<keyword evidence="2" id="KW-0808">Transferase</keyword>
<sequence length="315" mass="35422">MHNPDTSLLDESLKSVTVAGESDISLSSSSLPADNSGDCALSYKSCAAISPGDSLIHRTLDIDDHDDSIMSSNDMSGEIITDASGNGVTARVPYFERLENLGLKAEGTLYRLSELLPDQKAIFTIYNQYEHVNYLGDRVAYSSFQLVGRCNGGDWVVCKIYITPVHILQSTGSTYDDEPRWMLCEGVTDQFSHAYVTNEKFNNPPGEYQRWTKIVQAFIHYVYDLSNSNTVITSLECDKHGSSPPYHSRHIAGVAEMVQQAFIRFPDEHVCNELLITISMLRYLFNLFGYYLYVLPHEISSLYITHLVNILFKLQ</sequence>
<dbReference type="Pfam" id="PF02816">
    <property type="entry name" value="Alpha_kinase"/>
    <property type="match status" value="1"/>
</dbReference>
<evidence type="ECO:0000256" key="1">
    <source>
        <dbReference type="ARBA" id="ARBA00022527"/>
    </source>
</evidence>
<protein>
    <recommendedName>
        <fullName evidence="4">Alpha-type protein kinase domain-containing protein</fullName>
    </recommendedName>
</protein>
<dbReference type="KEGG" id="mlr:MELLADRAFT_114520"/>
<dbReference type="OrthoDB" id="44277at2759"/>
<dbReference type="GO" id="GO:0004674">
    <property type="term" value="F:protein serine/threonine kinase activity"/>
    <property type="evidence" value="ECO:0007669"/>
    <property type="project" value="UniProtKB-KW"/>
</dbReference>
<name>F4SDT2_MELLP</name>
<accession>F4SDT2</accession>
<dbReference type="VEuPathDB" id="FungiDB:MELLADRAFT_114520"/>
<dbReference type="GeneID" id="18925374"/>
<keyword evidence="3" id="KW-0418">Kinase</keyword>
<dbReference type="SUPFAM" id="SSF56112">
    <property type="entry name" value="Protein kinase-like (PK-like)"/>
    <property type="match status" value="1"/>
</dbReference>
<evidence type="ECO:0000313" key="6">
    <source>
        <dbReference type="Proteomes" id="UP000001072"/>
    </source>
</evidence>
<dbReference type="InterPro" id="IPR011009">
    <property type="entry name" value="Kinase-like_dom_sf"/>
</dbReference>
<proteinExistence type="predicted"/>
<feature type="domain" description="Alpha-type protein kinase" evidence="4">
    <location>
        <begin position="159"/>
        <end position="274"/>
    </location>
</feature>
<gene>
    <name evidence="5" type="ORF">MELLADRAFT_114520</name>
</gene>
<dbReference type="AlphaFoldDB" id="F4SDT2"/>
<evidence type="ECO:0000259" key="4">
    <source>
        <dbReference type="Pfam" id="PF02816"/>
    </source>
</evidence>
<organism evidence="6">
    <name type="scientific">Melampsora larici-populina (strain 98AG31 / pathotype 3-4-7)</name>
    <name type="common">Poplar leaf rust fungus</name>
    <dbReference type="NCBI Taxonomy" id="747676"/>
    <lineage>
        <taxon>Eukaryota</taxon>
        <taxon>Fungi</taxon>
        <taxon>Dikarya</taxon>
        <taxon>Basidiomycota</taxon>
        <taxon>Pucciniomycotina</taxon>
        <taxon>Pucciniomycetes</taxon>
        <taxon>Pucciniales</taxon>
        <taxon>Melampsoraceae</taxon>
        <taxon>Melampsora</taxon>
    </lineage>
</organism>
<keyword evidence="1" id="KW-0723">Serine/threonine-protein kinase</keyword>
<dbReference type="RefSeq" id="XP_007419536.1">
    <property type="nucleotide sequence ID" value="XM_007419474.1"/>
</dbReference>
<dbReference type="InParanoid" id="F4SDT2"/>
<dbReference type="EMBL" id="GL883292">
    <property type="protein sequence ID" value="EGF97196.1"/>
    <property type="molecule type" value="Genomic_DNA"/>
</dbReference>
<dbReference type="InterPro" id="IPR004166">
    <property type="entry name" value="a-kinase_dom"/>
</dbReference>
<dbReference type="HOGENOM" id="CLU_048144_0_0_1"/>
<evidence type="ECO:0000313" key="5">
    <source>
        <dbReference type="EMBL" id="EGF97196.1"/>
    </source>
</evidence>